<gene>
    <name evidence="4" type="ORF">UFOPK3605_01530</name>
</gene>
<dbReference type="GO" id="GO:0031956">
    <property type="term" value="F:medium-chain fatty acid-CoA ligase activity"/>
    <property type="evidence" value="ECO:0007669"/>
    <property type="project" value="TreeGrafter"/>
</dbReference>
<name>A0A6J7HBC2_9ZZZZ</name>
<reference evidence="4" key="1">
    <citation type="submission" date="2020-05" db="EMBL/GenBank/DDBJ databases">
        <authorList>
            <person name="Chiriac C."/>
            <person name="Salcher M."/>
            <person name="Ghai R."/>
            <person name="Kavagutti S V."/>
        </authorList>
    </citation>
    <scope>NUCLEOTIDE SEQUENCE</scope>
</reference>
<sequence>MIASVNDCLVVGVPDERFGESVAAVIAANEENAVTLDAVAEATSHLARFKTPRHLVIVKEIPRGPNGKADYRWAKTTARNKLGLDS</sequence>
<dbReference type="InterPro" id="IPR045851">
    <property type="entry name" value="AMP-bd_C_sf"/>
</dbReference>
<dbReference type="SUPFAM" id="SSF56801">
    <property type="entry name" value="Acetyl-CoA synthetase-like"/>
    <property type="match status" value="1"/>
</dbReference>
<organism evidence="4">
    <name type="scientific">freshwater metagenome</name>
    <dbReference type="NCBI Taxonomy" id="449393"/>
    <lineage>
        <taxon>unclassified sequences</taxon>
        <taxon>metagenomes</taxon>
        <taxon>ecological metagenomes</taxon>
    </lineage>
</organism>
<accession>A0A6J7HBC2</accession>
<dbReference type="GO" id="GO:0006631">
    <property type="term" value="P:fatty acid metabolic process"/>
    <property type="evidence" value="ECO:0007669"/>
    <property type="project" value="TreeGrafter"/>
</dbReference>
<evidence type="ECO:0000259" key="3">
    <source>
        <dbReference type="Pfam" id="PF13193"/>
    </source>
</evidence>
<dbReference type="PANTHER" id="PTHR43201:SF5">
    <property type="entry name" value="MEDIUM-CHAIN ACYL-COA LIGASE ACSF2, MITOCHONDRIAL"/>
    <property type="match status" value="1"/>
</dbReference>
<keyword evidence="2" id="KW-0436">Ligase</keyword>
<comment type="similarity">
    <text evidence="1">Belongs to the ATP-dependent AMP-binding enzyme family.</text>
</comment>
<dbReference type="AlphaFoldDB" id="A0A6J7HBC2"/>
<dbReference type="Pfam" id="PF13193">
    <property type="entry name" value="AMP-binding_C"/>
    <property type="match status" value="1"/>
</dbReference>
<dbReference type="PANTHER" id="PTHR43201">
    <property type="entry name" value="ACYL-COA SYNTHETASE"/>
    <property type="match status" value="1"/>
</dbReference>
<protein>
    <submittedName>
        <fullName evidence="4">Unannotated protein</fullName>
    </submittedName>
</protein>
<dbReference type="Gene3D" id="3.30.300.30">
    <property type="match status" value="1"/>
</dbReference>
<evidence type="ECO:0000313" key="4">
    <source>
        <dbReference type="EMBL" id="CAB4918307.1"/>
    </source>
</evidence>
<proteinExistence type="inferred from homology"/>
<dbReference type="InterPro" id="IPR025110">
    <property type="entry name" value="AMP-bd_C"/>
</dbReference>
<dbReference type="EMBL" id="CAFBMM010000120">
    <property type="protein sequence ID" value="CAB4918307.1"/>
    <property type="molecule type" value="Genomic_DNA"/>
</dbReference>
<evidence type="ECO:0000256" key="1">
    <source>
        <dbReference type="ARBA" id="ARBA00006432"/>
    </source>
</evidence>
<evidence type="ECO:0000256" key="2">
    <source>
        <dbReference type="ARBA" id="ARBA00022598"/>
    </source>
</evidence>
<feature type="domain" description="AMP-binding enzyme C-terminal" evidence="3">
    <location>
        <begin position="4"/>
        <end position="68"/>
    </location>
</feature>